<organism evidence="2 3">
    <name type="scientific">Chitinophaga arvensicola</name>
    <dbReference type="NCBI Taxonomy" id="29529"/>
    <lineage>
        <taxon>Bacteria</taxon>
        <taxon>Pseudomonadati</taxon>
        <taxon>Bacteroidota</taxon>
        <taxon>Chitinophagia</taxon>
        <taxon>Chitinophagales</taxon>
        <taxon>Chitinophagaceae</taxon>
        <taxon>Chitinophaga</taxon>
    </lineage>
</organism>
<dbReference type="SUPFAM" id="SSF53474">
    <property type="entry name" value="alpha/beta-Hydrolases"/>
    <property type="match status" value="1"/>
</dbReference>
<dbReference type="STRING" id="29529.SAMN04488122_3602"/>
<dbReference type="InterPro" id="IPR000073">
    <property type="entry name" value="AB_hydrolase_1"/>
</dbReference>
<dbReference type="Proteomes" id="UP000199310">
    <property type="component" value="Unassembled WGS sequence"/>
</dbReference>
<dbReference type="RefSeq" id="WP_089897023.1">
    <property type="nucleotide sequence ID" value="NZ_FOJG01000002.1"/>
</dbReference>
<dbReference type="PANTHER" id="PTHR46331">
    <property type="entry name" value="VALACYCLOVIR HYDROLASE"/>
    <property type="match status" value="1"/>
</dbReference>
<dbReference type="Gene3D" id="3.40.50.1820">
    <property type="entry name" value="alpha/beta hydrolase"/>
    <property type="match status" value="1"/>
</dbReference>
<proteinExistence type="predicted"/>
<sequence length="420" mass="46418">MNKLPATFHVILIMLLFPLLTYAQDEYAGFGHMVDVSSFHAKSFTFSCTTLSQNTTVLVACYDADGKFIRSYLNEPLPVVNKWEPLSVTGKLSKNAARLFVGVYYKGDGTFLYDDMRLSMKGGSGEENVTLKNAGFEDTTGLNSYFFTKKVEDAATIVIDPLNSSNHVLQVVSKNKTNTETYGNNKTAGNFADVNGVRLYYETYGTGEPLVLLHGALESISSYAGIIPLLARNFKVIAVDTRGHGKSSADTTKLTYQLYAEDVNKLLTYLHLDSVRVLGWSDGGNTGLLLAMNHPEKVRQLAILGANLYNDHSSVADWVNDTLRSQIKVLEANADLNFEWRVKQCLLNEPHIDPASLGKISCNTLVMAGEKDVIKEPHTRLIAKSIPHSTLIIFRKTGHEAVREIPELFVKTVTGFFTGK</sequence>
<evidence type="ECO:0000313" key="2">
    <source>
        <dbReference type="EMBL" id="SEW49838.1"/>
    </source>
</evidence>
<dbReference type="AlphaFoldDB" id="A0A1I0S4U8"/>
<name>A0A1I0S4U8_9BACT</name>
<dbReference type="Gene3D" id="2.60.120.260">
    <property type="entry name" value="Galactose-binding domain-like"/>
    <property type="match status" value="1"/>
</dbReference>
<keyword evidence="3" id="KW-1185">Reference proteome</keyword>
<protein>
    <submittedName>
        <fullName evidence="2">Pimeloyl-ACP methyl ester carboxylesterase</fullName>
    </submittedName>
</protein>
<dbReference type="InterPro" id="IPR029058">
    <property type="entry name" value="AB_hydrolase_fold"/>
</dbReference>
<reference evidence="3" key="1">
    <citation type="submission" date="2016-10" db="EMBL/GenBank/DDBJ databases">
        <authorList>
            <person name="Varghese N."/>
            <person name="Submissions S."/>
        </authorList>
    </citation>
    <scope>NUCLEOTIDE SEQUENCE [LARGE SCALE GENOMIC DNA]</scope>
    <source>
        <strain evidence="3">DSM 3695</strain>
    </source>
</reference>
<dbReference type="Pfam" id="PF00561">
    <property type="entry name" value="Abhydrolase_1"/>
    <property type="match status" value="1"/>
</dbReference>
<accession>A0A1I0S4U8</accession>
<dbReference type="GO" id="GO:0017171">
    <property type="term" value="F:serine hydrolase activity"/>
    <property type="evidence" value="ECO:0007669"/>
    <property type="project" value="TreeGrafter"/>
</dbReference>
<dbReference type="PANTHER" id="PTHR46331:SF2">
    <property type="entry name" value="VALACYCLOVIR HYDROLASE"/>
    <property type="match status" value="1"/>
</dbReference>
<dbReference type="PRINTS" id="PR00111">
    <property type="entry name" value="ABHYDROLASE"/>
</dbReference>
<evidence type="ECO:0000313" key="3">
    <source>
        <dbReference type="Proteomes" id="UP000199310"/>
    </source>
</evidence>
<evidence type="ECO:0000259" key="1">
    <source>
        <dbReference type="Pfam" id="PF00561"/>
    </source>
</evidence>
<dbReference type="EMBL" id="FOJG01000002">
    <property type="protein sequence ID" value="SEW49838.1"/>
    <property type="molecule type" value="Genomic_DNA"/>
</dbReference>
<gene>
    <name evidence="2" type="ORF">SAMN04488122_3602</name>
</gene>
<dbReference type="OrthoDB" id="2247630at2"/>
<feature type="domain" description="AB hydrolase-1" evidence="1">
    <location>
        <begin position="209"/>
        <end position="318"/>
    </location>
</feature>